<evidence type="ECO:0000313" key="2">
    <source>
        <dbReference type="Proteomes" id="UP000708208"/>
    </source>
</evidence>
<organism evidence="1 2">
    <name type="scientific">Allacma fusca</name>
    <dbReference type="NCBI Taxonomy" id="39272"/>
    <lineage>
        <taxon>Eukaryota</taxon>
        <taxon>Metazoa</taxon>
        <taxon>Ecdysozoa</taxon>
        <taxon>Arthropoda</taxon>
        <taxon>Hexapoda</taxon>
        <taxon>Collembola</taxon>
        <taxon>Symphypleona</taxon>
        <taxon>Sminthuridae</taxon>
        <taxon>Allacma</taxon>
    </lineage>
</organism>
<dbReference type="Proteomes" id="UP000708208">
    <property type="component" value="Unassembled WGS sequence"/>
</dbReference>
<dbReference type="OrthoDB" id="8053223at2759"/>
<protein>
    <recommendedName>
        <fullName evidence="3">Endonuclease/exonuclease/phosphatase domain-containing protein</fullName>
    </recommendedName>
</protein>
<proteinExistence type="predicted"/>
<sequence length="454" mass="51772">MTTESSEAIAVDIVQGTLAEASKSECLKRAHQLTTQQTLGLARCVTLKVDAAYVITLNVDTADGLVNGATFYLRTIIYGMSKDGISRPHVLLGEFDDQRVGKSARIQARASQALTPIFVQKRVIYQWHRRGLTVVRIQFPVVPAAAVSVWKAQGGTYNNVVVHISNHMSRQLLYVAFIRIGSIRPTTLQGLFIDGNFTPPGKPSENDRFEVALERLRTKVPIIFNQFDVLGSEHSRNPVVFHNVQSFNLHRTDICSNLSYVQSDLLLLLEPKVTDEDACHIPNFEYVYRLNTPMHRRSPHGMLVFAKPHIVIENFLIWDRNYKNGKSPHSCIVALEMKNMTILLCYKSPKYPANLFLELLKYPLVKYLDRQILLVGDLNIDFHTQTSQKLKEMLTFYGLHSCVPEYSVSTQYNTLIDYCYSNVNHVYGDFFDTNFSYHYPLRIFLNEKLLSSEI</sequence>
<name>A0A8J2KCA6_9HEXA</name>
<evidence type="ECO:0000313" key="1">
    <source>
        <dbReference type="EMBL" id="CAG7723294.1"/>
    </source>
</evidence>
<evidence type="ECO:0008006" key="3">
    <source>
        <dbReference type="Google" id="ProtNLM"/>
    </source>
</evidence>
<comment type="caution">
    <text evidence="1">The sequence shown here is derived from an EMBL/GenBank/DDBJ whole genome shotgun (WGS) entry which is preliminary data.</text>
</comment>
<gene>
    <name evidence="1" type="ORF">AFUS01_LOCUS12390</name>
</gene>
<dbReference type="InterPro" id="IPR051055">
    <property type="entry name" value="PIF1_helicase"/>
</dbReference>
<dbReference type="AlphaFoldDB" id="A0A8J2KCA6"/>
<dbReference type="EMBL" id="CAJVCH010097664">
    <property type="protein sequence ID" value="CAG7723294.1"/>
    <property type="molecule type" value="Genomic_DNA"/>
</dbReference>
<keyword evidence="2" id="KW-1185">Reference proteome</keyword>
<reference evidence="1" key="1">
    <citation type="submission" date="2021-06" db="EMBL/GenBank/DDBJ databases">
        <authorList>
            <person name="Hodson N. C."/>
            <person name="Mongue J. A."/>
            <person name="Jaron S. K."/>
        </authorList>
    </citation>
    <scope>NUCLEOTIDE SEQUENCE</scope>
</reference>
<accession>A0A8J2KCA6</accession>
<dbReference type="PANTHER" id="PTHR47642">
    <property type="entry name" value="ATP-DEPENDENT DNA HELICASE"/>
    <property type="match status" value="1"/>
</dbReference>
<dbReference type="PANTHER" id="PTHR47642:SF6">
    <property type="entry name" value="ATP-DEPENDENT DNA HELICASE"/>
    <property type="match status" value="1"/>
</dbReference>